<proteinExistence type="inferred from homology"/>
<protein>
    <submittedName>
        <fullName evidence="4">Uncharacterized protein</fullName>
    </submittedName>
</protein>
<accession>R7RXC2</accession>
<keyword evidence="3" id="KW-0812">Transmembrane</keyword>
<dbReference type="OrthoDB" id="3687641at2759"/>
<evidence type="ECO:0000256" key="3">
    <source>
        <dbReference type="SAM" id="Phobius"/>
    </source>
</evidence>
<dbReference type="OMA" id="TIREWAV"/>
<sequence>MQKDLTVGMYSLLVTSQGADNDQFDEYDESATSLHGTSDRRRLTFMRTMTLYFSLLINALFLCVIFYLHGQVSDHGLHIYSPAQTVLRPVRRKFSHLLDTNIYMESPSDEVDQAWRDLYNFGISRIPRAQASLMFNKSVPIPGDEENYIISLDVWHQIHCLNMIRQALYPDRYGAMNSTLFLVDLRAPQEMNFEEPLAKVPFDHVAHCINSIRESLICSADITPNVWYWDERVQRSIPSFDVVHECRDFGALKEWALERQLDGEFDTTVHIVH</sequence>
<reference evidence="5" key="1">
    <citation type="journal article" date="2012" name="Science">
        <title>The Paleozoic origin of enzymatic lignin decomposition reconstructed from 31 fungal genomes.</title>
        <authorList>
            <person name="Floudas D."/>
            <person name="Binder M."/>
            <person name="Riley R."/>
            <person name="Barry K."/>
            <person name="Blanchette R.A."/>
            <person name="Henrissat B."/>
            <person name="Martinez A.T."/>
            <person name="Otillar R."/>
            <person name="Spatafora J.W."/>
            <person name="Yadav J.S."/>
            <person name="Aerts A."/>
            <person name="Benoit I."/>
            <person name="Boyd A."/>
            <person name="Carlson A."/>
            <person name="Copeland A."/>
            <person name="Coutinho P.M."/>
            <person name="de Vries R.P."/>
            <person name="Ferreira P."/>
            <person name="Findley K."/>
            <person name="Foster B."/>
            <person name="Gaskell J."/>
            <person name="Glotzer D."/>
            <person name="Gorecki P."/>
            <person name="Heitman J."/>
            <person name="Hesse C."/>
            <person name="Hori C."/>
            <person name="Igarashi K."/>
            <person name="Jurgens J.A."/>
            <person name="Kallen N."/>
            <person name="Kersten P."/>
            <person name="Kohler A."/>
            <person name="Kuees U."/>
            <person name="Kumar T.K.A."/>
            <person name="Kuo A."/>
            <person name="LaButti K."/>
            <person name="Larrondo L.F."/>
            <person name="Lindquist E."/>
            <person name="Ling A."/>
            <person name="Lombard V."/>
            <person name="Lucas S."/>
            <person name="Lundell T."/>
            <person name="Martin R."/>
            <person name="McLaughlin D.J."/>
            <person name="Morgenstern I."/>
            <person name="Morin E."/>
            <person name="Murat C."/>
            <person name="Nagy L.G."/>
            <person name="Nolan M."/>
            <person name="Ohm R.A."/>
            <person name="Patyshakuliyeva A."/>
            <person name="Rokas A."/>
            <person name="Ruiz-Duenas F.J."/>
            <person name="Sabat G."/>
            <person name="Salamov A."/>
            <person name="Samejima M."/>
            <person name="Schmutz J."/>
            <person name="Slot J.C."/>
            <person name="St John F."/>
            <person name="Stenlid J."/>
            <person name="Sun H."/>
            <person name="Sun S."/>
            <person name="Syed K."/>
            <person name="Tsang A."/>
            <person name="Wiebenga A."/>
            <person name="Young D."/>
            <person name="Pisabarro A."/>
            <person name="Eastwood D.C."/>
            <person name="Martin F."/>
            <person name="Cullen D."/>
            <person name="Grigoriev I.V."/>
            <person name="Hibbett D.S."/>
        </authorList>
    </citation>
    <scope>NUCLEOTIDE SEQUENCE [LARGE SCALE GENOMIC DNA]</scope>
    <source>
        <strain evidence="5">FP-91666</strain>
    </source>
</reference>
<evidence type="ECO:0000313" key="5">
    <source>
        <dbReference type="Proteomes" id="UP000053927"/>
    </source>
</evidence>
<dbReference type="KEGG" id="shs:STEHIDRAFT_163559"/>
<dbReference type="AlphaFoldDB" id="R7RXC2"/>
<evidence type="ECO:0000256" key="2">
    <source>
        <dbReference type="ARBA" id="ARBA00035112"/>
    </source>
</evidence>
<keyword evidence="3" id="KW-0472">Membrane</keyword>
<evidence type="ECO:0000256" key="1">
    <source>
        <dbReference type="ARBA" id="ARBA00004685"/>
    </source>
</evidence>
<dbReference type="eggNOG" id="ENOG502SJ2Y">
    <property type="taxonomic scope" value="Eukaryota"/>
</dbReference>
<gene>
    <name evidence="4" type="ORF">STEHIDRAFT_163559</name>
</gene>
<dbReference type="GeneID" id="18802386"/>
<keyword evidence="5" id="KW-1185">Reference proteome</keyword>
<comment type="similarity">
    <text evidence="2">Belongs to the ustYa family.</text>
</comment>
<name>R7RXC2_STEHR</name>
<organism evidence="4 5">
    <name type="scientific">Stereum hirsutum (strain FP-91666)</name>
    <name type="common">White-rot fungus</name>
    <dbReference type="NCBI Taxonomy" id="721885"/>
    <lineage>
        <taxon>Eukaryota</taxon>
        <taxon>Fungi</taxon>
        <taxon>Dikarya</taxon>
        <taxon>Basidiomycota</taxon>
        <taxon>Agaricomycotina</taxon>
        <taxon>Agaricomycetes</taxon>
        <taxon>Russulales</taxon>
        <taxon>Stereaceae</taxon>
        <taxon>Stereum</taxon>
    </lineage>
</organism>
<feature type="transmembrane region" description="Helical" evidence="3">
    <location>
        <begin position="50"/>
        <end position="68"/>
    </location>
</feature>
<dbReference type="Pfam" id="PF11807">
    <property type="entry name" value="UstYa"/>
    <property type="match status" value="1"/>
</dbReference>
<dbReference type="Proteomes" id="UP000053927">
    <property type="component" value="Unassembled WGS sequence"/>
</dbReference>
<dbReference type="PANTHER" id="PTHR33365">
    <property type="entry name" value="YALI0B05434P"/>
    <property type="match status" value="1"/>
</dbReference>
<dbReference type="PANTHER" id="PTHR33365:SF4">
    <property type="entry name" value="CYCLOCHLOROTINE BIOSYNTHESIS PROTEIN O"/>
    <property type="match status" value="1"/>
</dbReference>
<dbReference type="RefSeq" id="XP_007311320.1">
    <property type="nucleotide sequence ID" value="XM_007311258.1"/>
</dbReference>
<evidence type="ECO:0000313" key="4">
    <source>
        <dbReference type="EMBL" id="EIM79520.1"/>
    </source>
</evidence>
<keyword evidence="3" id="KW-1133">Transmembrane helix</keyword>
<dbReference type="InterPro" id="IPR021765">
    <property type="entry name" value="UstYa-like"/>
</dbReference>
<comment type="pathway">
    <text evidence="1">Mycotoxin biosynthesis.</text>
</comment>
<dbReference type="GO" id="GO:0043386">
    <property type="term" value="P:mycotoxin biosynthetic process"/>
    <property type="evidence" value="ECO:0007669"/>
    <property type="project" value="InterPro"/>
</dbReference>
<dbReference type="EMBL" id="JH687403">
    <property type="protein sequence ID" value="EIM79520.1"/>
    <property type="molecule type" value="Genomic_DNA"/>
</dbReference>